<dbReference type="Pfam" id="PF07973">
    <property type="entry name" value="tRNA_SAD"/>
    <property type="match status" value="1"/>
</dbReference>
<dbReference type="InterPro" id="IPR006195">
    <property type="entry name" value="aa-tRNA-synth_II"/>
</dbReference>
<dbReference type="CDD" id="cd00771">
    <property type="entry name" value="ThrRS_core"/>
    <property type="match status" value="1"/>
</dbReference>
<evidence type="ECO:0000259" key="15">
    <source>
        <dbReference type="PROSITE" id="PS51880"/>
    </source>
</evidence>
<dbReference type="FunFam" id="3.30.980.10:FF:000005">
    <property type="entry name" value="Threonyl-tRNA synthetase, mitochondrial"/>
    <property type="match status" value="1"/>
</dbReference>
<feature type="domain" description="Aminoacyl-transfer RNA synthetases class-II family profile" evidence="14">
    <location>
        <begin position="360"/>
        <end position="652"/>
    </location>
</feature>
<dbReference type="EMBL" id="JTAI01000004">
    <property type="protein sequence ID" value="PPS94779.1"/>
    <property type="molecule type" value="Genomic_DNA"/>
</dbReference>
<evidence type="ECO:0000256" key="7">
    <source>
        <dbReference type="ARBA" id="ARBA00022840"/>
    </source>
</evidence>
<dbReference type="Proteomes" id="UP001429100">
    <property type="component" value="Unassembled WGS sequence"/>
</dbReference>
<comment type="similarity">
    <text evidence="2">Belongs to the class-II aminoacyl-tRNA synthetase family.</text>
</comment>
<dbReference type="HAMAP" id="MF_00184">
    <property type="entry name" value="Thr_tRNA_synth"/>
    <property type="match status" value="1"/>
</dbReference>
<dbReference type="PANTHER" id="PTHR11451">
    <property type="entry name" value="THREONINE-TRNA LIGASE"/>
    <property type="match status" value="1"/>
</dbReference>
<dbReference type="PANTHER" id="PTHR11451:SF46">
    <property type="entry name" value="THREONINE--TRNA LIGASE"/>
    <property type="match status" value="1"/>
</dbReference>
<dbReference type="EMBL" id="LN877953">
    <property type="protein sequence ID" value="CUV07154.1"/>
    <property type="molecule type" value="Genomic_DNA"/>
</dbReference>
<dbReference type="InterPro" id="IPR036621">
    <property type="entry name" value="Anticodon-bd_dom_sf"/>
</dbReference>
<keyword evidence="7" id="KW-0067">ATP-binding</keyword>
<gene>
    <name evidence="16" type="ORF">CHUDEA7_1710</name>
    <name evidence="17" type="ORF">GY17_00001964</name>
</gene>
<evidence type="ECO:0000313" key="17">
    <source>
        <dbReference type="EMBL" id="PPS94779.1"/>
    </source>
</evidence>
<evidence type="ECO:0000313" key="18">
    <source>
        <dbReference type="Proteomes" id="UP001429100"/>
    </source>
</evidence>
<dbReference type="VEuPathDB" id="CryptoDB:GY17_00001964"/>
<dbReference type="VEuPathDB" id="CryptoDB:Chro.70201"/>
<protein>
    <recommendedName>
        <fullName evidence="12">Probable threonine--tRNA ligase, cytoplasmic</fullName>
        <ecNumber evidence="3">6.1.1.3</ecNumber>
    </recommendedName>
    <alternativeName>
        <fullName evidence="10">Threonyl-tRNA synthetase</fullName>
    </alternativeName>
</protein>
<dbReference type="GO" id="GO:0005524">
    <property type="term" value="F:ATP binding"/>
    <property type="evidence" value="ECO:0007669"/>
    <property type="project" value="UniProtKB-KW"/>
</dbReference>
<dbReference type="GO" id="GO:0004829">
    <property type="term" value="F:threonine-tRNA ligase activity"/>
    <property type="evidence" value="ECO:0007669"/>
    <property type="project" value="UniProtKB-EC"/>
</dbReference>
<dbReference type="SMART" id="SM00863">
    <property type="entry name" value="tRNA_SAD"/>
    <property type="match status" value="1"/>
</dbReference>
<dbReference type="InterPro" id="IPR004095">
    <property type="entry name" value="TGS"/>
</dbReference>
<evidence type="ECO:0000256" key="6">
    <source>
        <dbReference type="ARBA" id="ARBA00022741"/>
    </source>
</evidence>
<feature type="compositionally biased region" description="Polar residues" evidence="13">
    <location>
        <begin position="596"/>
        <end position="619"/>
    </location>
</feature>
<dbReference type="OrthoDB" id="5423599at2759"/>
<dbReference type="InterPro" id="IPR002320">
    <property type="entry name" value="Thr-tRNA-ligase_IIa"/>
</dbReference>
<evidence type="ECO:0000256" key="10">
    <source>
        <dbReference type="ARBA" id="ARBA00031900"/>
    </source>
</evidence>
<dbReference type="InterPro" id="IPR002314">
    <property type="entry name" value="aa-tRNA-synt_IIb"/>
</dbReference>
<dbReference type="Pfam" id="PF02824">
    <property type="entry name" value="TGS"/>
    <property type="match status" value="1"/>
</dbReference>
<dbReference type="InterPro" id="IPR004154">
    <property type="entry name" value="Anticodon-bd"/>
</dbReference>
<dbReference type="InterPro" id="IPR012947">
    <property type="entry name" value="tRNA_SAD"/>
</dbReference>
<evidence type="ECO:0000256" key="13">
    <source>
        <dbReference type="SAM" id="MobiDB-lite"/>
    </source>
</evidence>
<dbReference type="Gene3D" id="3.30.930.10">
    <property type="entry name" value="Bira Bifunctional Protein, Domain 2"/>
    <property type="match status" value="1"/>
</dbReference>
<dbReference type="AlphaFoldDB" id="A0A0S4TIB2"/>
<proteinExistence type="inferred from homology"/>
<evidence type="ECO:0000256" key="12">
    <source>
        <dbReference type="ARBA" id="ARBA00072369"/>
    </source>
</evidence>
<dbReference type="Gene3D" id="3.10.20.30">
    <property type="match status" value="1"/>
</dbReference>
<dbReference type="Gene3D" id="3.30.980.10">
    <property type="entry name" value="Threonyl-trna Synthetase, Chain A, domain 2"/>
    <property type="match status" value="1"/>
</dbReference>
<dbReference type="InterPro" id="IPR045864">
    <property type="entry name" value="aa-tRNA-synth_II/BPL/LPL"/>
</dbReference>
<keyword evidence="4" id="KW-0963">Cytoplasm</keyword>
<reference evidence="16" key="2">
    <citation type="submission" date="2015-08" db="EMBL/GenBank/DDBJ databases">
        <authorList>
            <person name="Babu N.S."/>
            <person name="Beckwith C.J."/>
            <person name="Beseler K.G."/>
            <person name="Brison A."/>
            <person name="Carone J.V."/>
            <person name="Caskin T.P."/>
            <person name="Diamond M."/>
            <person name="Durham M.E."/>
            <person name="Foxe J.M."/>
            <person name="Go M."/>
            <person name="Henderson B.A."/>
            <person name="Jones I.B."/>
            <person name="McGettigan J.A."/>
            <person name="Micheletti S.J."/>
            <person name="Nasrallah M.E."/>
            <person name="Ortiz D."/>
            <person name="Piller C.R."/>
            <person name="Privatt S.R."/>
            <person name="Schneider S.L."/>
            <person name="Sharp S."/>
            <person name="Smith T.C."/>
            <person name="Stanton J.D."/>
            <person name="Ullery H.E."/>
            <person name="Wilson R.J."/>
            <person name="Serrano M.G."/>
            <person name="Buck G."/>
            <person name="Lee V."/>
            <person name="Wang Y."/>
            <person name="Carvalho R."/>
            <person name="Voegtly L."/>
            <person name="Shi R."/>
            <person name="Duckworth R."/>
            <person name="Johnson A."/>
            <person name="Loviza R."/>
            <person name="Walstead R."/>
            <person name="Shah Z."/>
            <person name="Kiflezghi M."/>
            <person name="Wade K."/>
            <person name="Ball S.L."/>
            <person name="Bradley K.W."/>
            <person name="Asai D.J."/>
            <person name="Bowman C.A."/>
            <person name="Russell D.A."/>
            <person name="Pope W.H."/>
            <person name="Jacobs-Sera D."/>
            <person name="Hendrix R.W."/>
            <person name="Hatfull G.F."/>
        </authorList>
    </citation>
    <scope>NUCLEOTIDE SEQUENCE [LARGE SCALE GENOMIC DNA]</scope>
</reference>
<evidence type="ECO:0000313" key="16">
    <source>
        <dbReference type="EMBL" id="CUV07154.1"/>
    </source>
</evidence>
<dbReference type="PROSITE" id="PS50862">
    <property type="entry name" value="AA_TRNA_LIGASE_II"/>
    <property type="match status" value="1"/>
</dbReference>
<dbReference type="NCBIfam" id="TIGR00418">
    <property type="entry name" value="thrS"/>
    <property type="match status" value="1"/>
</dbReference>
<dbReference type="GO" id="GO:0005739">
    <property type="term" value="C:mitochondrion"/>
    <property type="evidence" value="ECO:0007669"/>
    <property type="project" value="TreeGrafter"/>
</dbReference>
<keyword evidence="6" id="KW-0547">Nucleotide-binding</keyword>
<accession>A0A0S4TIB2</accession>
<evidence type="ECO:0000256" key="4">
    <source>
        <dbReference type="ARBA" id="ARBA00022490"/>
    </source>
</evidence>
<dbReference type="Pfam" id="PF03129">
    <property type="entry name" value="HGTP_anticodon"/>
    <property type="match status" value="1"/>
</dbReference>
<evidence type="ECO:0000259" key="14">
    <source>
        <dbReference type="PROSITE" id="PS50862"/>
    </source>
</evidence>
<keyword evidence="9" id="KW-0030">Aminoacyl-tRNA synthetase</keyword>
<reference evidence="17 18" key="3">
    <citation type="submission" date="2017-10" db="EMBL/GenBank/DDBJ databases">
        <title>Consistent, comparative and evidence-based genome annotation and re-annotation for the closely-related species, Cryptosporidium parvum, C. hominis and C. tyzzeri.</title>
        <authorList>
            <person name="Baptista R.P."/>
            <person name="Li Y."/>
            <person name="Sateriale A."/>
            <person name="Striepen B."/>
            <person name="Kissinger J.C."/>
        </authorList>
    </citation>
    <scope>NUCLEOTIDE SEQUENCE [LARGE SCALE GENOMIC DNA]</scope>
    <source>
        <strain evidence="17">30976</strain>
    </source>
</reference>
<feature type="region of interest" description="Disordered" evidence="13">
    <location>
        <begin position="594"/>
        <end position="619"/>
    </location>
</feature>
<dbReference type="PRINTS" id="PR01047">
    <property type="entry name" value="TRNASYNTHTHR"/>
</dbReference>
<dbReference type="SUPFAM" id="SSF55186">
    <property type="entry name" value="ThrRS/AlaRS common domain"/>
    <property type="match status" value="1"/>
</dbReference>
<dbReference type="VEuPathDB" id="CryptoDB:ChTU502y2012_407g0850"/>
<dbReference type="GO" id="GO:0006435">
    <property type="term" value="P:threonyl-tRNA aminoacylation"/>
    <property type="evidence" value="ECO:0007669"/>
    <property type="project" value="InterPro"/>
</dbReference>
<evidence type="ECO:0000256" key="9">
    <source>
        <dbReference type="ARBA" id="ARBA00023146"/>
    </source>
</evidence>
<dbReference type="Proteomes" id="UP000199752">
    <property type="component" value="Chromosome 7"/>
</dbReference>
<dbReference type="VEuPathDB" id="CryptoDB:CHUDEA7_1710"/>
<evidence type="ECO:0000256" key="3">
    <source>
        <dbReference type="ARBA" id="ARBA00013163"/>
    </source>
</evidence>
<evidence type="ECO:0000256" key="11">
    <source>
        <dbReference type="ARBA" id="ARBA00049515"/>
    </source>
</evidence>
<dbReference type="CDD" id="cd01667">
    <property type="entry name" value="TGS_ThrRS"/>
    <property type="match status" value="1"/>
</dbReference>
<dbReference type="SUPFAM" id="SSF52954">
    <property type="entry name" value="Class II aaRS ABD-related"/>
    <property type="match status" value="1"/>
</dbReference>
<dbReference type="InterPro" id="IPR012675">
    <property type="entry name" value="Beta-grasp_dom_sf"/>
</dbReference>
<dbReference type="EC" id="6.1.1.3" evidence="3"/>
<dbReference type="SUPFAM" id="SSF55681">
    <property type="entry name" value="Class II aaRS and biotin synthetases"/>
    <property type="match status" value="1"/>
</dbReference>
<dbReference type="Gene3D" id="3.40.50.800">
    <property type="entry name" value="Anticodon-binding domain"/>
    <property type="match status" value="1"/>
</dbReference>
<evidence type="ECO:0000256" key="8">
    <source>
        <dbReference type="ARBA" id="ARBA00022917"/>
    </source>
</evidence>
<dbReference type="InterPro" id="IPR033728">
    <property type="entry name" value="ThrRS_core"/>
</dbReference>
<dbReference type="Pfam" id="PF00587">
    <property type="entry name" value="tRNA-synt_2b"/>
    <property type="match status" value="1"/>
</dbReference>
<dbReference type="CDD" id="cd00860">
    <property type="entry name" value="ThrRS_anticodon"/>
    <property type="match status" value="1"/>
</dbReference>
<dbReference type="PROSITE" id="PS51880">
    <property type="entry name" value="TGS"/>
    <property type="match status" value="1"/>
</dbReference>
<dbReference type="InterPro" id="IPR018163">
    <property type="entry name" value="Thr/Ala-tRNA-synth_IIc_edit"/>
</dbReference>
<keyword evidence="18" id="KW-1185">Reference proteome</keyword>
<dbReference type="InterPro" id="IPR047246">
    <property type="entry name" value="ThrRS_anticodon"/>
</dbReference>
<organism evidence="16">
    <name type="scientific">Cryptosporidium hominis</name>
    <dbReference type="NCBI Taxonomy" id="237895"/>
    <lineage>
        <taxon>Eukaryota</taxon>
        <taxon>Sar</taxon>
        <taxon>Alveolata</taxon>
        <taxon>Apicomplexa</taxon>
        <taxon>Conoidasida</taxon>
        <taxon>Coccidia</taxon>
        <taxon>Eucoccidiorida</taxon>
        <taxon>Eimeriorina</taxon>
        <taxon>Cryptosporidiidae</taxon>
        <taxon>Cryptosporidium</taxon>
    </lineage>
</organism>
<keyword evidence="5" id="KW-0436">Ligase</keyword>
<feature type="domain" description="TGS" evidence="15">
    <location>
        <begin position="59"/>
        <end position="154"/>
    </location>
</feature>
<keyword evidence="8" id="KW-0648">Protein biosynthesis</keyword>
<comment type="subcellular location">
    <subcellularLocation>
        <location evidence="1">Cytoplasm</location>
    </subcellularLocation>
</comment>
<comment type="catalytic activity">
    <reaction evidence="11">
        <text>tRNA(Thr) + L-threonine + ATP = L-threonyl-tRNA(Thr) + AMP + diphosphate + H(+)</text>
        <dbReference type="Rhea" id="RHEA:24624"/>
        <dbReference type="Rhea" id="RHEA-COMP:9670"/>
        <dbReference type="Rhea" id="RHEA-COMP:9704"/>
        <dbReference type="ChEBI" id="CHEBI:15378"/>
        <dbReference type="ChEBI" id="CHEBI:30616"/>
        <dbReference type="ChEBI" id="CHEBI:33019"/>
        <dbReference type="ChEBI" id="CHEBI:57926"/>
        <dbReference type="ChEBI" id="CHEBI:78442"/>
        <dbReference type="ChEBI" id="CHEBI:78534"/>
        <dbReference type="ChEBI" id="CHEBI:456215"/>
        <dbReference type="EC" id="6.1.1.3"/>
    </reaction>
</comment>
<reference evidence="17 18" key="1">
    <citation type="submission" date="2014-11" db="EMBL/GenBank/DDBJ databases">
        <title>Comparative genomic analysis of Cryptosporidium hominis reveals occurrence of genetic recombination in virulent subtypes.</title>
        <authorList>
            <person name="Guo Y."/>
            <person name="Tang K."/>
            <person name="Frace M."/>
            <person name="Li N."/>
            <person name="Roellig D.M."/>
            <person name="Sammons S."/>
            <person name="Knipe K."/>
            <person name="Rowe L."/>
            <person name="Feng Y."/>
            <person name="Xiao L."/>
        </authorList>
    </citation>
    <scope>NUCLEOTIDE SEQUENCE [LARGE SCALE GENOMIC DNA]</scope>
    <source>
        <strain evidence="17">30976</strain>
    </source>
</reference>
<dbReference type="FunFam" id="3.30.930.10:FF:000019">
    <property type="entry name" value="Threonine--tRNA ligase"/>
    <property type="match status" value="1"/>
</dbReference>
<sequence>MDPKRIQKGTEKTLSSVGKIGGEFKVEKKPEFINRRLSLFKTLYEKQCALLQEKASKNEPIKITLQNGGQRDGVKFQTSPMEIARQISKKLAESCIVAKIRYNKSLFIEDDEVRGIEEDEEETCCQGHEDQSDGWRLWDATRPLEGDCELEILTFDSLEGSGVFWHSSSHILGQCLENEYGAQVTIGPALNPGFYYDSYMGTHSVSNTEYSDIENCAKTIISEKQQFERLQCNKEEALELFKDNPFKVSLIMSKIPDGAQTTIYRCGSFVDLCTGPHIPHTGIVKAFKVTKNSGCNWLGNTENDALQRVYGVSFPDKKRLDEYLNMLEEAKKRDHRLLGSNLQLFFFDSNVSPGSCFWLPAGARLYNKLMDFIRSEYRIREFTEVITPNIFSCDLWKTSGHYFAYKENMFIFDVEEKEWGLKPMNCPGHCVMFKHMNPSYRQLPIRLADFGVLHRNEFSGALNGLTRVRRFQQDDAHIFCTPEQIQEEVFKALDFLFFIYGQLGFTFDLFLSTMPKEHLGTEEQWKEAENALKSALDKTGRDWKLNPGDGAFYGPKIDIMLWDALKRQHQCGTIQLDFQLPIRFNLQYRTDENISEESTNQEQPPSHQNADQNPDNSLKQGYKRPVIIHRAILGSVERMSAVILEHTGGKLPFWLSPRQAIVLSISEKTVEYAKSVERELSRRGFDVSGDYSAATINKKIRESQLLQWNYMLVIGENEARDKKVTLRCRDTTIPQELLTLDQLILKFSSMGFPSSIDSNSSNQ</sequence>
<evidence type="ECO:0000256" key="5">
    <source>
        <dbReference type="ARBA" id="ARBA00022598"/>
    </source>
</evidence>
<evidence type="ECO:0000256" key="1">
    <source>
        <dbReference type="ARBA" id="ARBA00004496"/>
    </source>
</evidence>
<name>A0A0S4TIB2_CRYHO</name>
<evidence type="ECO:0000256" key="2">
    <source>
        <dbReference type="ARBA" id="ARBA00008226"/>
    </source>
</evidence>